<gene>
    <name evidence="2" type="ORF">BP6252_01676</name>
</gene>
<dbReference type="STRING" id="1849047.A0A3D8STQ9"/>
<dbReference type="Proteomes" id="UP000256645">
    <property type="component" value="Unassembled WGS sequence"/>
</dbReference>
<sequence length="287" mass="32680">MNRFNADPIYPRKAPMAAPPPYSSSSTSSSPPSGSPITFAAFSLHGLDKLRFLQIPEAEVPALRAVIQSSWHRGIQREQLYGGSLEFKLHGNPWGHRSTDAIPSRVIIACLIQHLYHAGWRLVVATDCTKLLFDKDALLFRRNNARNVLPGFEDSPGGFVEPREEVDVLVVSFNEADRLRLIGAEESLVQSIRALLKSMWKLQSESWRDRARNAWEFKLNGRPWLATGFEAMTTRKLLLKCLETLERHGWCLYASVDQNAHREGVDLDVWYCIRRKNWVPGMEVLTR</sequence>
<proteinExistence type="predicted"/>
<evidence type="ECO:0000256" key="1">
    <source>
        <dbReference type="SAM" id="MobiDB-lite"/>
    </source>
</evidence>
<name>A0A3D8STQ9_9HELO</name>
<organism evidence="2 3">
    <name type="scientific">Coleophoma cylindrospora</name>
    <dbReference type="NCBI Taxonomy" id="1849047"/>
    <lineage>
        <taxon>Eukaryota</taxon>
        <taxon>Fungi</taxon>
        <taxon>Dikarya</taxon>
        <taxon>Ascomycota</taxon>
        <taxon>Pezizomycotina</taxon>
        <taxon>Leotiomycetes</taxon>
        <taxon>Helotiales</taxon>
        <taxon>Dermateaceae</taxon>
        <taxon>Coleophoma</taxon>
    </lineage>
</organism>
<dbReference type="EMBL" id="PDLM01000001">
    <property type="protein sequence ID" value="RDW89644.1"/>
    <property type="molecule type" value="Genomic_DNA"/>
</dbReference>
<dbReference type="OrthoDB" id="58379at2759"/>
<evidence type="ECO:0000313" key="2">
    <source>
        <dbReference type="EMBL" id="RDW89644.1"/>
    </source>
</evidence>
<protein>
    <submittedName>
        <fullName evidence="2">Uncharacterized protein</fullName>
    </submittedName>
</protein>
<feature type="region of interest" description="Disordered" evidence="1">
    <location>
        <begin position="1"/>
        <end position="31"/>
    </location>
</feature>
<comment type="caution">
    <text evidence="2">The sequence shown here is derived from an EMBL/GenBank/DDBJ whole genome shotgun (WGS) entry which is preliminary data.</text>
</comment>
<keyword evidence="3" id="KW-1185">Reference proteome</keyword>
<reference evidence="2 3" key="1">
    <citation type="journal article" date="2018" name="IMA Fungus">
        <title>IMA Genome-F 9: Draft genome sequence of Annulohypoxylon stygium, Aspergillus mulundensis, Berkeleyomyces basicola (syn. Thielaviopsis basicola), Ceratocystis smalleyi, two Cercospora beticola strains, Coleophoma cylindrospora, Fusarium fracticaudum, Phialophora cf. hyalina, and Morchella septimelata.</title>
        <authorList>
            <person name="Wingfield B.D."/>
            <person name="Bills G.F."/>
            <person name="Dong Y."/>
            <person name="Huang W."/>
            <person name="Nel W.J."/>
            <person name="Swalarsk-Parry B.S."/>
            <person name="Vaghefi N."/>
            <person name="Wilken P.M."/>
            <person name="An Z."/>
            <person name="de Beer Z.W."/>
            <person name="De Vos L."/>
            <person name="Chen L."/>
            <person name="Duong T.A."/>
            <person name="Gao Y."/>
            <person name="Hammerbacher A."/>
            <person name="Kikkert J.R."/>
            <person name="Li Y."/>
            <person name="Li H."/>
            <person name="Li K."/>
            <person name="Li Q."/>
            <person name="Liu X."/>
            <person name="Ma X."/>
            <person name="Naidoo K."/>
            <person name="Pethybridge S.J."/>
            <person name="Sun J."/>
            <person name="Steenkamp E.T."/>
            <person name="van der Nest M.A."/>
            <person name="van Wyk S."/>
            <person name="Wingfield M.J."/>
            <person name="Xiong C."/>
            <person name="Yue Q."/>
            <person name="Zhang X."/>
        </authorList>
    </citation>
    <scope>NUCLEOTIDE SEQUENCE [LARGE SCALE GENOMIC DNA]</scope>
    <source>
        <strain evidence="2 3">BP6252</strain>
    </source>
</reference>
<dbReference type="AlphaFoldDB" id="A0A3D8STQ9"/>
<dbReference type="PANTHER" id="PTHR38696">
    <property type="entry name" value="MEDIATOR OF RNA POLYMERASE II TRANSCRIPTION SUBUNIT 13"/>
    <property type="match status" value="1"/>
</dbReference>
<accession>A0A3D8STQ9</accession>
<evidence type="ECO:0000313" key="3">
    <source>
        <dbReference type="Proteomes" id="UP000256645"/>
    </source>
</evidence>
<dbReference type="PANTHER" id="PTHR38696:SF1">
    <property type="entry name" value="MEDIATOR OF RNA POLYMERASE II TRANSCRIPTION SUBUNIT 13"/>
    <property type="match status" value="1"/>
</dbReference>